<evidence type="ECO:0000313" key="5">
    <source>
        <dbReference type="Proteomes" id="UP001597041"/>
    </source>
</evidence>
<dbReference type="InterPro" id="IPR002347">
    <property type="entry name" value="SDR_fam"/>
</dbReference>
<dbReference type="EMBL" id="JBHTKK010000003">
    <property type="protein sequence ID" value="MFD1065310.1"/>
    <property type="molecule type" value="Genomic_DNA"/>
</dbReference>
<dbReference type="SUPFAM" id="SSF51735">
    <property type="entry name" value="NAD(P)-binding Rossmann-fold domains"/>
    <property type="match status" value="1"/>
</dbReference>
<reference evidence="5" key="1">
    <citation type="journal article" date="2019" name="Int. J. Syst. Evol. Microbiol.">
        <title>The Global Catalogue of Microorganisms (GCM) 10K type strain sequencing project: providing services to taxonomists for standard genome sequencing and annotation.</title>
        <authorList>
            <consortium name="The Broad Institute Genomics Platform"/>
            <consortium name="The Broad Institute Genome Sequencing Center for Infectious Disease"/>
            <person name="Wu L."/>
            <person name="Ma J."/>
        </authorList>
    </citation>
    <scope>NUCLEOTIDE SEQUENCE [LARGE SCALE GENOMIC DNA]</scope>
    <source>
        <strain evidence="5">CCUG 56608</strain>
    </source>
</reference>
<dbReference type="InterPro" id="IPR020904">
    <property type="entry name" value="Sc_DH/Rdtase_CS"/>
</dbReference>
<name>A0ABW3NFY3_9BACI</name>
<evidence type="ECO:0000256" key="3">
    <source>
        <dbReference type="RuleBase" id="RU000363"/>
    </source>
</evidence>
<keyword evidence="2 4" id="KW-0560">Oxidoreductase</keyword>
<evidence type="ECO:0000256" key="2">
    <source>
        <dbReference type="ARBA" id="ARBA00023002"/>
    </source>
</evidence>
<dbReference type="Pfam" id="PF00106">
    <property type="entry name" value="adh_short"/>
    <property type="match status" value="1"/>
</dbReference>
<comment type="similarity">
    <text evidence="1 3">Belongs to the short-chain dehydrogenases/reductases (SDR) family.</text>
</comment>
<dbReference type="RefSeq" id="WP_379590914.1">
    <property type="nucleotide sequence ID" value="NZ_JBHTKK010000003.1"/>
</dbReference>
<dbReference type="EC" id="1.-.-.-" evidence="4"/>
<dbReference type="Gene3D" id="3.40.50.720">
    <property type="entry name" value="NAD(P)-binding Rossmann-like Domain"/>
    <property type="match status" value="1"/>
</dbReference>
<keyword evidence="5" id="KW-1185">Reference proteome</keyword>
<evidence type="ECO:0000256" key="1">
    <source>
        <dbReference type="ARBA" id="ARBA00006484"/>
    </source>
</evidence>
<evidence type="ECO:0000313" key="4">
    <source>
        <dbReference type="EMBL" id="MFD1065310.1"/>
    </source>
</evidence>
<dbReference type="PANTHER" id="PTHR44196">
    <property type="entry name" value="DEHYDROGENASE/REDUCTASE SDR FAMILY MEMBER 7B"/>
    <property type="match status" value="1"/>
</dbReference>
<dbReference type="InterPro" id="IPR036291">
    <property type="entry name" value="NAD(P)-bd_dom_sf"/>
</dbReference>
<dbReference type="PROSITE" id="PS00061">
    <property type="entry name" value="ADH_SHORT"/>
    <property type="match status" value="1"/>
</dbReference>
<protein>
    <submittedName>
        <fullName evidence="4">SDR family NAD(P)-dependent oxidoreductase</fullName>
        <ecNumber evidence="4">1.-.-.-</ecNumber>
    </submittedName>
</protein>
<accession>A0ABW3NFY3</accession>
<dbReference type="GO" id="GO:0016491">
    <property type="term" value="F:oxidoreductase activity"/>
    <property type="evidence" value="ECO:0007669"/>
    <property type="project" value="UniProtKB-KW"/>
</dbReference>
<dbReference type="Proteomes" id="UP001597041">
    <property type="component" value="Unassembled WGS sequence"/>
</dbReference>
<dbReference type="PANTHER" id="PTHR44196:SF1">
    <property type="entry name" value="DEHYDROGENASE_REDUCTASE SDR FAMILY MEMBER 7B"/>
    <property type="match status" value="1"/>
</dbReference>
<organism evidence="4 5">
    <name type="scientific">Oceanobacillus locisalsi</name>
    <dbReference type="NCBI Taxonomy" id="546107"/>
    <lineage>
        <taxon>Bacteria</taxon>
        <taxon>Bacillati</taxon>
        <taxon>Bacillota</taxon>
        <taxon>Bacilli</taxon>
        <taxon>Bacillales</taxon>
        <taxon>Bacillaceae</taxon>
        <taxon>Oceanobacillus</taxon>
    </lineage>
</organism>
<proteinExistence type="inferred from homology"/>
<gene>
    <name evidence="4" type="ORF">ACFQ19_04650</name>
</gene>
<comment type="caution">
    <text evidence="4">The sequence shown here is derived from an EMBL/GenBank/DDBJ whole genome shotgun (WGS) entry which is preliminary data.</text>
</comment>
<dbReference type="PRINTS" id="PR00080">
    <property type="entry name" value="SDRFAMILY"/>
</dbReference>
<sequence>MRIRRNRSVDDKKIIVTGASKGIGREIAKEIAAQGGIPILVARSQALLEELAEEIEADNGISKVYPIDAFSKEAIEEQIVQMMENEERIHGLINNAGFGIFDAVEDLNIEDVEEMFQVNVLAGMQYAQGFLPHFLQFKGKSHIINIVSQSAKLPTPKTAGYAASKQAMLGFTDILRQETRESSLTVTSVNLGPVKTTFFEAADKNGKYQQNVEKYMLQPEKVASKIVRSLFTNKREINMPWWMEAGSIFYRLFPGLMERILKSQFDKK</sequence>
<dbReference type="PRINTS" id="PR00081">
    <property type="entry name" value="GDHRDH"/>
</dbReference>